<evidence type="ECO:0000313" key="3">
    <source>
        <dbReference type="Proteomes" id="UP000642070"/>
    </source>
</evidence>
<feature type="domain" description="Helix-turn-helix" evidence="1">
    <location>
        <begin position="14"/>
        <end position="60"/>
    </location>
</feature>
<dbReference type="Proteomes" id="UP000642070">
    <property type="component" value="Unassembled WGS sequence"/>
</dbReference>
<keyword evidence="3" id="KW-1185">Reference proteome</keyword>
<dbReference type="InterPro" id="IPR041657">
    <property type="entry name" value="HTH_17"/>
</dbReference>
<protein>
    <submittedName>
        <fullName evidence="2">Helix-turn-helix domain-containing protein</fullName>
    </submittedName>
</protein>
<accession>A0A917U8S1</accession>
<dbReference type="InterPro" id="IPR009061">
    <property type="entry name" value="DNA-bd_dom_put_sf"/>
</dbReference>
<evidence type="ECO:0000313" key="2">
    <source>
        <dbReference type="EMBL" id="GGM60807.1"/>
    </source>
</evidence>
<sequence length="67" mass="8188">MTTTTTSERERLWTVHDVGEYLGVPPETLYTWRKRRYGPAGRRVGRHLRYDPEAVRQWFRDLEPERR</sequence>
<dbReference type="Pfam" id="PF12728">
    <property type="entry name" value="HTH_17"/>
    <property type="match status" value="1"/>
</dbReference>
<organism evidence="2 3">
    <name type="scientific">Dactylosporangium sucinum</name>
    <dbReference type="NCBI Taxonomy" id="1424081"/>
    <lineage>
        <taxon>Bacteria</taxon>
        <taxon>Bacillati</taxon>
        <taxon>Actinomycetota</taxon>
        <taxon>Actinomycetes</taxon>
        <taxon>Micromonosporales</taxon>
        <taxon>Micromonosporaceae</taxon>
        <taxon>Dactylosporangium</taxon>
    </lineage>
</organism>
<dbReference type="RefSeq" id="WP_190254573.1">
    <property type="nucleotide sequence ID" value="NZ_BMPI01000044.1"/>
</dbReference>
<reference evidence="2" key="2">
    <citation type="submission" date="2020-09" db="EMBL/GenBank/DDBJ databases">
        <authorList>
            <person name="Sun Q."/>
            <person name="Ohkuma M."/>
        </authorList>
    </citation>
    <scope>NUCLEOTIDE SEQUENCE</scope>
    <source>
        <strain evidence="2">JCM 19831</strain>
    </source>
</reference>
<name>A0A917U8S1_9ACTN</name>
<dbReference type="EMBL" id="BMPI01000044">
    <property type="protein sequence ID" value="GGM60807.1"/>
    <property type="molecule type" value="Genomic_DNA"/>
</dbReference>
<evidence type="ECO:0000259" key="1">
    <source>
        <dbReference type="Pfam" id="PF12728"/>
    </source>
</evidence>
<dbReference type="SUPFAM" id="SSF46955">
    <property type="entry name" value="Putative DNA-binding domain"/>
    <property type="match status" value="1"/>
</dbReference>
<proteinExistence type="predicted"/>
<dbReference type="Gene3D" id="1.10.10.10">
    <property type="entry name" value="Winged helix-like DNA-binding domain superfamily/Winged helix DNA-binding domain"/>
    <property type="match status" value="1"/>
</dbReference>
<dbReference type="InterPro" id="IPR036388">
    <property type="entry name" value="WH-like_DNA-bd_sf"/>
</dbReference>
<reference evidence="2" key="1">
    <citation type="journal article" date="2014" name="Int. J. Syst. Evol. Microbiol.">
        <title>Complete genome sequence of Corynebacterium casei LMG S-19264T (=DSM 44701T), isolated from a smear-ripened cheese.</title>
        <authorList>
            <consortium name="US DOE Joint Genome Institute (JGI-PGF)"/>
            <person name="Walter F."/>
            <person name="Albersmeier A."/>
            <person name="Kalinowski J."/>
            <person name="Ruckert C."/>
        </authorList>
    </citation>
    <scope>NUCLEOTIDE SEQUENCE</scope>
    <source>
        <strain evidence="2">JCM 19831</strain>
    </source>
</reference>
<gene>
    <name evidence="2" type="ORF">GCM10007977_072890</name>
</gene>
<dbReference type="AlphaFoldDB" id="A0A917U8S1"/>
<comment type="caution">
    <text evidence="2">The sequence shown here is derived from an EMBL/GenBank/DDBJ whole genome shotgun (WGS) entry which is preliminary data.</text>
</comment>